<dbReference type="SUPFAM" id="SSF52540">
    <property type="entry name" value="P-loop containing nucleoside triphosphate hydrolases"/>
    <property type="match status" value="2"/>
</dbReference>
<dbReference type="InterPro" id="IPR027417">
    <property type="entry name" value="P-loop_NTPase"/>
</dbReference>
<feature type="domain" description="HRDC" evidence="1">
    <location>
        <begin position="623"/>
        <end position="703"/>
    </location>
</feature>
<dbReference type="Gene3D" id="2.30.30.940">
    <property type="match status" value="1"/>
</dbReference>
<dbReference type="InterPro" id="IPR010285">
    <property type="entry name" value="DNA_helicase_pif1-like_DEAD"/>
</dbReference>
<dbReference type="CDD" id="cd18809">
    <property type="entry name" value="SF1_C_RecD"/>
    <property type="match status" value="1"/>
</dbReference>
<reference evidence="2 3" key="1">
    <citation type="submission" date="2016-10" db="EMBL/GenBank/DDBJ databases">
        <authorList>
            <person name="de Groot N.N."/>
        </authorList>
    </citation>
    <scope>NUCLEOTIDE SEQUENCE [LARGE SCALE GENOMIC DNA]</scope>
    <source>
        <strain evidence="2 3">DSM 19938</strain>
    </source>
</reference>
<dbReference type="InterPro" id="IPR003593">
    <property type="entry name" value="AAA+_ATPase"/>
</dbReference>
<dbReference type="InterPro" id="IPR010997">
    <property type="entry name" value="HRDC-like_sf"/>
</dbReference>
<dbReference type="GO" id="GO:0000166">
    <property type="term" value="F:nucleotide binding"/>
    <property type="evidence" value="ECO:0007669"/>
    <property type="project" value="InterPro"/>
</dbReference>
<dbReference type="SMART" id="SM00382">
    <property type="entry name" value="AAA"/>
    <property type="match status" value="1"/>
</dbReference>
<evidence type="ECO:0000313" key="3">
    <source>
        <dbReference type="Proteomes" id="UP000199532"/>
    </source>
</evidence>
<dbReference type="PANTHER" id="PTHR47642:SF5">
    <property type="entry name" value="ATP-DEPENDENT DNA HELICASE"/>
    <property type="match status" value="1"/>
</dbReference>
<evidence type="ECO:0000313" key="2">
    <source>
        <dbReference type="EMBL" id="SEJ15404.1"/>
    </source>
</evidence>
<dbReference type="GO" id="GO:0000723">
    <property type="term" value="P:telomere maintenance"/>
    <property type="evidence" value="ECO:0007669"/>
    <property type="project" value="InterPro"/>
</dbReference>
<dbReference type="Gene3D" id="1.10.150.80">
    <property type="entry name" value="HRDC domain"/>
    <property type="match status" value="1"/>
</dbReference>
<protein>
    <submittedName>
        <fullName evidence="2">HRDC domain-containing protein</fullName>
    </submittedName>
</protein>
<accession>A0A1H6WJL6</accession>
<dbReference type="SMART" id="SM00341">
    <property type="entry name" value="HRDC"/>
    <property type="match status" value="1"/>
</dbReference>
<dbReference type="InterPro" id="IPR029491">
    <property type="entry name" value="Helicase_HTH"/>
</dbReference>
<sequence length="813" mass="92352">MEQNTQLELAAQFVHFTNKNIFLTGKAGTGKTTFLHNLKKTLSKRMAIVAPTGVAAINAGGVTIHSFFQLPFGPYIPESNTNEQRYSRFNTEKINLIKGLDLLVIDEISMVRADTLDGIDEVLRRYKDRNKPFGGTQLLMIGDLHQLSPVVQDQEWSMLKPYYDTFYFFSSNALKQTAPVRIELKHIYRQSDTFFIDILNRIRENKLDKTTLEALNQRFIPNFKPADDEGYITLTSHNHSAQEINSKKLADLGAKSKFFEARVVENFVKETFPTEQSLELKVGAQVMFVKNDSSRDKLYYNGKIGTITRFDEDTIYVKCKGDYSEIDVHPAEWQNIKYALNPQTKEIEEQVIGSFTQYPLKLAWAITIHKSQGLTFEKAIIDANNSFAHGQVYVALSRCKSFEGMVLRTPISLNSVKTDGTVAAYVKEASANEPDTSQLTDSKIVFQRSLLQELFDFSEVKNTAFRLNRVLEENESIINKSANTTMKLIKAAADHDVFNVADKFKNQLNQFFTEPGLPEENEVLINRVQKGAVYFYDKIDQSIYQESRSIEIETDNTAVKKVAVQALENFQRAVFIKRAVMQATKEEFSTSNYLRAKSNAEIDFKVSIKTTTATKTATTVSKDIPNPELYKTIKNWRNNIATENDVFVYMILPQKAMEELVTKLPTTLPELESVKGIGKAKVKQFGKELVEMVIAYCEQNQIDKGTIELPLKKEKVDTKKVSFDLFHSGKNIEEIAEERGFGVSTIETHLAHYIGTGELEIFDIFPKEKINKIIDYFLENKQVTLNEAKAALPDDVTYAELRAALKHLEFLGA</sequence>
<dbReference type="Proteomes" id="UP000199532">
    <property type="component" value="Unassembled WGS sequence"/>
</dbReference>
<dbReference type="RefSeq" id="WP_090337299.1">
    <property type="nucleotide sequence ID" value="NZ_FNXY01000005.1"/>
</dbReference>
<dbReference type="InterPro" id="IPR002121">
    <property type="entry name" value="HRDC_dom"/>
</dbReference>
<dbReference type="AlphaFoldDB" id="A0A1H6WJL6"/>
<proteinExistence type="predicted"/>
<dbReference type="EMBL" id="FNXY01000005">
    <property type="protein sequence ID" value="SEJ15404.1"/>
    <property type="molecule type" value="Genomic_DNA"/>
</dbReference>
<dbReference type="PANTHER" id="PTHR47642">
    <property type="entry name" value="ATP-DEPENDENT DNA HELICASE"/>
    <property type="match status" value="1"/>
</dbReference>
<dbReference type="GO" id="GO:0003678">
    <property type="term" value="F:DNA helicase activity"/>
    <property type="evidence" value="ECO:0007669"/>
    <property type="project" value="InterPro"/>
</dbReference>
<dbReference type="Pfam" id="PF14493">
    <property type="entry name" value="HTH_40"/>
    <property type="match status" value="1"/>
</dbReference>
<dbReference type="STRING" id="408657.SAMN04487995_3500"/>
<name>A0A1H6WJL6_9BACT</name>
<keyword evidence="3" id="KW-1185">Reference proteome</keyword>
<dbReference type="PROSITE" id="PS50967">
    <property type="entry name" value="HRDC"/>
    <property type="match status" value="1"/>
</dbReference>
<organism evidence="2 3">
    <name type="scientific">Dyadobacter koreensis</name>
    <dbReference type="NCBI Taxonomy" id="408657"/>
    <lineage>
        <taxon>Bacteria</taxon>
        <taxon>Pseudomonadati</taxon>
        <taxon>Bacteroidota</taxon>
        <taxon>Cytophagia</taxon>
        <taxon>Cytophagales</taxon>
        <taxon>Spirosomataceae</taxon>
        <taxon>Dyadobacter</taxon>
    </lineage>
</organism>
<gene>
    <name evidence="2" type="ORF">SAMN04487995_3500</name>
</gene>
<dbReference type="GO" id="GO:0006281">
    <property type="term" value="P:DNA repair"/>
    <property type="evidence" value="ECO:0007669"/>
    <property type="project" value="InterPro"/>
</dbReference>
<dbReference type="Pfam" id="PF00570">
    <property type="entry name" value="HRDC"/>
    <property type="match status" value="1"/>
</dbReference>
<dbReference type="OrthoDB" id="9763659at2"/>
<dbReference type="InterPro" id="IPR051055">
    <property type="entry name" value="PIF1_helicase"/>
</dbReference>
<dbReference type="GO" id="GO:0003676">
    <property type="term" value="F:nucleic acid binding"/>
    <property type="evidence" value="ECO:0007669"/>
    <property type="project" value="InterPro"/>
</dbReference>
<dbReference type="Pfam" id="PF05970">
    <property type="entry name" value="PIF1"/>
    <property type="match status" value="1"/>
</dbReference>
<dbReference type="Gene3D" id="3.40.50.300">
    <property type="entry name" value="P-loop containing nucleotide triphosphate hydrolases"/>
    <property type="match status" value="2"/>
</dbReference>
<dbReference type="SUPFAM" id="SSF47819">
    <property type="entry name" value="HRDC-like"/>
    <property type="match status" value="1"/>
</dbReference>
<dbReference type="FunFam" id="3.40.50.300:FF:001498">
    <property type="entry name" value="ATP-dependent DNA helicase"/>
    <property type="match status" value="1"/>
</dbReference>
<evidence type="ECO:0000259" key="1">
    <source>
        <dbReference type="PROSITE" id="PS50967"/>
    </source>
</evidence>
<dbReference type="InterPro" id="IPR044876">
    <property type="entry name" value="HRDC_dom_sf"/>
</dbReference>